<reference evidence="6" key="1">
    <citation type="journal article" date="2019" name="Int. J. Syst. Evol. Microbiol.">
        <title>The Global Catalogue of Microorganisms (GCM) 10K type strain sequencing project: providing services to taxonomists for standard genome sequencing and annotation.</title>
        <authorList>
            <consortium name="The Broad Institute Genomics Platform"/>
            <consortium name="The Broad Institute Genome Sequencing Center for Infectious Disease"/>
            <person name="Wu L."/>
            <person name="Ma J."/>
        </authorList>
    </citation>
    <scope>NUCLEOTIDE SEQUENCE [LARGE SCALE GENOMIC DNA]</scope>
    <source>
        <strain evidence="6">JCM 17979</strain>
    </source>
</reference>
<dbReference type="InterPro" id="IPR001296">
    <property type="entry name" value="Glyco_trans_1"/>
</dbReference>
<dbReference type="InterPro" id="IPR028098">
    <property type="entry name" value="Glyco_trans_4-like_N"/>
</dbReference>
<dbReference type="Proteomes" id="UP001500928">
    <property type="component" value="Unassembled WGS sequence"/>
</dbReference>
<dbReference type="PANTHER" id="PTHR45947:SF3">
    <property type="entry name" value="SULFOQUINOVOSYL TRANSFERASE SQD2"/>
    <property type="match status" value="1"/>
</dbReference>
<evidence type="ECO:0000256" key="1">
    <source>
        <dbReference type="ARBA" id="ARBA00022676"/>
    </source>
</evidence>
<evidence type="ECO:0000256" key="2">
    <source>
        <dbReference type="ARBA" id="ARBA00022679"/>
    </source>
</evidence>
<dbReference type="EMBL" id="BAABHO010000029">
    <property type="protein sequence ID" value="GAA4796309.1"/>
    <property type="molecule type" value="Genomic_DNA"/>
</dbReference>
<comment type="caution">
    <text evidence="5">The sequence shown here is derived from an EMBL/GenBank/DDBJ whole genome shotgun (WGS) entry which is preliminary data.</text>
</comment>
<dbReference type="SUPFAM" id="SSF53756">
    <property type="entry name" value="UDP-Glycosyltransferase/glycogen phosphorylase"/>
    <property type="match status" value="1"/>
</dbReference>
<sequence>MTSTATPLVERLAGHHVLVLNWRDVRHPQAGGAEQYMHRIARRWVAAGVRVTWFCARPEGLAAHEVIDGIEIERCGGELSLYAHVAARLARRGREFDAIVDCQNGIPFFAPAFAGDVPVVGVVHHVHQDQFATRFPAPVAAVGRLLEGRVARRVHGTRRIAAVSPSTRQELRRRLGFPGPIAIVPNGAAAPAAPTTPRDVDPTIALVTRLVPHKRVDVLLRAVAEVARRVPRLRVDVVGDGPERAALTALVAELGLERTVTLHGFQPDAVRDEILGRAWLTTSTSDAEGWGCSVIEAAGHGLPTVALDAAGIRDSVVDGVTGRLVGSAAELPDALVTALGELADDDHAAAVEAACRRWAGSFSWDRSADLLAGVVLAEMADGRARERADRTARSDLATVVRLRGVDAGAVRAALRSTDQVVEEGDELAVLLVGCDEVDALAVLDRLGLAPVELRIAERRDLLAGPARRRAVEPAAVATRG</sequence>
<dbReference type="RefSeq" id="WP_345417827.1">
    <property type="nucleotide sequence ID" value="NZ_BAABHO010000029.1"/>
</dbReference>
<protein>
    <recommendedName>
        <fullName evidence="7">Glycosyltransferase involved in cell wall biosynthesis</fullName>
    </recommendedName>
</protein>
<dbReference type="PANTHER" id="PTHR45947">
    <property type="entry name" value="SULFOQUINOVOSYL TRANSFERASE SQD2"/>
    <property type="match status" value="1"/>
</dbReference>
<evidence type="ECO:0000259" key="3">
    <source>
        <dbReference type="Pfam" id="PF00534"/>
    </source>
</evidence>
<dbReference type="InterPro" id="IPR050194">
    <property type="entry name" value="Glycosyltransferase_grp1"/>
</dbReference>
<feature type="domain" description="Glycosyl transferase family 1" evidence="3">
    <location>
        <begin position="200"/>
        <end position="346"/>
    </location>
</feature>
<keyword evidence="6" id="KW-1185">Reference proteome</keyword>
<keyword evidence="1" id="KW-0328">Glycosyltransferase</keyword>
<keyword evidence="2" id="KW-0808">Transferase</keyword>
<evidence type="ECO:0000313" key="6">
    <source>
        <dbReference type="Proteomes" id="UP001500928"/>
    </source>
</evidence>
<organism evidence="5 6">
    <name type="scientific">Actinomycetospora chlora</name>
    <dbReference type="NCBI Taxonomy" id="663608"/>
    <lineage>
        <taxon>Bacteria</taxon>
        <taxon>Bacillati</taxon>
        <taxon>Actinomycetota</taxon>
        <taxon>Actinomycetes</taxon>
        <taxon>Pseudonocardiales</taxon>
        <taxon>Pseudonocardiaceae</taxon>
        <taxon>Actinomycetospora</taxon>
    </lineage>
</organism>
<dbReference type="CDD" id="cd03801">
    <property type="entry name" value="GT4_PimA-like"/>
    <property type="match status" value="1"/>
</dbReference>
<gene>
    <name evidence="5" type="ORF">GCM10023200_35470</name>
</gene>
<feature type="domain" description="Glycosyltransferase subfamily 4-like N-terminal" evidence="4">
    <location>
        <begin position="31"/>
        <end position="187"/>
    </location>
</feature>
<dbReference type="Gene3D" id="3.40.50.2000">
    <property type="entry name" value="Glycogen Phosphorylase B"/>
    <property type="match status" value="2"/>
</dbReference>
<proteinExistence type="predicted"/>
<accession>A0ABP9BIY7</accession>
<evidence type="ECO:0008006" key="7">
    <source>
        <dbReference type="Google" id="ProtNLM"/>
    </source>
</evidence>
<name>A0ABP9BIY7_9PSEU</name>
<dbReference type="Pfam" id="PF00534">
    <property type="entry name" value="Glycos_transf_1"/>
    <property type="match status" value="1"/>
</dbReference>
<dbReference type="Pfam" id="PF13439">
    <property type="entry name" value="Glyco_transf_4"/>
    <property type="match status" value="1"/>
</dbReference>
<evidence type="ECO:0000313" key="5">
    <source>
        <dbReference type="EMBL" id="GAA4796309.1"/>
    </source>
</evidence>
<evidence type="ECO:0000259" key="4">
    <source>
        <dbReference type="Pfam" id="PF13439"/>
    </source>
</evidence>